<dbReference type="OrthoDB" id="413723at2759"/>
<keyword evidence="8" id="KW-0505">Motor protein</keyword>
<feature type="region of interest" description="Disordered" evidence="12">
    <location>
        <begin position="804"/>
        <end position="868"/>
    </location>
</feature>
<evidence type="ECO:0000256" key="6">
    <source>
        <dbReference type="ARBA" id="ARBA00022803"/>
    </source>
</evidence>
<evidence type="ECO:0000256" key="2">
    <source>
        <dbReference type="ARBA" id="ARBA00009622"/>
    </source>
</evidence>
<dbReference type="AlphaFoldDB" id="A0A1V4KAL5"/>
<organism evidence="13 14">
    <name type="scientific">Patagioenas fasciata monilis</name>
    <dbReference type="NCBI Taxonomy" id="372326"/>
    <lineage>
        <taxon>Eukaryota</taxon>
        <taxon>Metazoa</taxon>
        <taxon>Chordata</taxon>
        <taxon>Craniata</taxon>
        <taxon>Vertebrata</taxon>
        <taxon>Euteleostomi</taxon>
        <taxon>Archelosauria</taxon>
        <taxon>Archosauria</taxon>
        <taxon>Dinosauria</taxon>
        <taxon>Saurischia</taxon>
        <taxon>Theropoda</taxon>
        <taxon>Coelurosauria</taxon>
        <taxon>Aves</taxon>
        <taxon>Neognathae</taxon>
        <taxon>Neoaves</taxon>
        <taxon>Columbimorphae</taxon>
        <taxon>Columbiformes</taxon>
        <taxon>Columbidae</taxon>
        <taxon>Patagioenas</taxon>
    </lineage>
</organism>
<keyword evidence="5" id="KW-0677">Repeat</keyword>
<dbReference type="GO" id="GO:0005737">
    <property type="term" value="C:cytoplasm"/>
    <property type="evidence" value="ECO:0007669"/>
    <property type="project" value="TreeGrafter"/>
</dbReference>
<comment type="similarity">
    <text evidence="2">Belongs to the kinesin light chain family.</text>
</comment>
<evidence type="ECO:0000256" key="5">
    <source>
        <dbReference type="ARBA" id="ARBA00022737"/>
    </source>
</evidence>
<evidence type="ECO:0000313" key="13">
    <source>
        <dbReference type="EMBL" id="OPJ81425.1"/>
    </source>
</evidence>
<evidence type="ECO:0000256" key="8">
    <source>
        <dbReference type="ARBA" id="ARBA00023175"/>
    </source>
</evidence>
<sequence length="868" mass="98818">MAVARALRAGGLCRRCFLSSFSAGGGPAAGRGERQESAGMDFSPPPHSRSDWIGPPDKHSNLRPVIFYVPPEESPLERRLREARQEAQACNQRFWAQQNRAFRQEKEEFIYSRLKAKGLEIRHDTGKKATLNAEEMADFYKDFLSKNFRKHMQYNRDWYKRNFTITFLMGQVALGKSTFHDETLDNLMRKRYLNVSFTVEKPYNDYQGYQARAAHIGRACSTERMYENMSTMVYLKEEKLEKLTQDEIIAKTKQVINGLEALKNEHNSILQSLLETLKCLKKDDETNLVEEKSNMIRKSLEMLELGLSEAQVMMALSNHLNAVESEKQKLRAQVRRLCQENQWLRDELANTQQKLQKSEQSVAQLEEEKKHLEFMNQLKKYDDDISPSEDKDTDSTKEPLDDLFPNDEDDQGQGTVICDIQVQQQHSSAAAAAQQGGYEIPARLRTLHNLVIQYASQGRYEVAVPLCKQALEDLEKTSGHDHPDVATMLNILALVYRDQNKYKDAANLLNDALAIREKTLGKDHPAVAATLNNLAVLYGKRGKYKEAEPLCKRALEIREKVLGKDHPDVAKQLNNLALLCQNQGKYEEVEYYYQRALEIYQTKLGPDDPNVAKTKNNLASCYLKQGKFKQAENLYKEILTRAHEREFGSVDDENKPIWMHAEEREECKGKQKDGTSFGEYGSWYKACKVDSPTVTTTLKNLGALYRRQGKFEAAETLEEAAMRSRKQGLDNVHKQRVAEVLNDPESIEKRRSRESLNVDVVKYESGPDGGEEVSMSVEWNGDGTGSLKRSGSFSKLRASIRRSSEKLVRKLKGGSSRDSEPKNPGMKRASSLNVLNMGGKATEDHFQERNNCLTDSRALSVSHTDLAH</sequence>
<feature type="compositionally biased region" description="Polar residues" evidence="12">
    <location>
        <begin position="849"/>
        <end position="868"/>
    </location>
</feature>
<dbReference type="PANTHER" id="PTHR45783">
    <property type="entry name" value="KINESIN LIGHT CHAIN"/>
    <property type="match status" value="1"/>
</dbReference>
<evidence type="ECO:0000256" key="1">
    <source>
        <dbReference type="ARBA" id="ARBA00004245"/>
    </source>
</evidence>
<evidence type="ECO:0000256" key="9">
    <source>
        <dbReference type="ARBA" id="ARBA00023212"/>
    </source>
</evidence>
<evidence type="ECO:0000313" key="14">
    <source>
        <dbReference type="Proteomes" id="UP000190648"/>
    </source>
</evidence>
<keyword evidence="9" id="KW-0206">Cytoskeleton</keyword>
<dbReference type="InterPro" id="IPR018796">
    <property type="entry name" value="COA8"/>
</dbReference>
<feature type="region of interest" description="Disordered" evidence="12">
    <location>
        <begin position="24"/>
        <end position="49"/>
    </location>
</feature>
<keyword evidence="7 11" id="KW-0175">Coiled coil</keyword>
<evidence type="ECO:0000256" key="3">
    <source>
        <dbReference type="ARBA" id="ARBA00022490"/>
    </source>
</evidence>
<evidence type="ECO:0000256" key="12">
    <source>
        <dbReference type="SAM" id="MobiDB-lite"/>
    </source>
</evidence>
<evidence type="ECO:0000256" key="10">
    <source>
        <dbReference type="PROSITE-ProRule" id="PRU00339"/>
    </source>
</evidence>
<proteinExistence type="inferred from homology"/>
<dbReference type="Pfam" id="PF13374">
    <property type="entry name" value="TPR_10"/>
    <property type="match status" value="2"/>
</dbReference>
<keyword evidence="4" id="KW-0493">Microtubule</keyword>
<feature type="region of interest" description="Disordered" evidence="12">
    <location>
        <begin position="379"/>
        <end position="409"/>
    </location>
</feature>
<feature type="region of interest" description="Disordered" evidence="12">
    <location>
        <begin position="763"/>
        <end position="792"/>
    </location>
</feature>
<feature type="coiled-coil region" evidence="11">
    <location>
        <begin position="313"/>
        <end position="375"/>
    </location>
</feature>
<dbReference type="EMBL" id="LSYS01003973">
    <property type="protein sequence ID" value="OPJ81425.1"/>
    <property type="molecule type" value="Genomic_DNA"/>
</dbReference>
<name>A0A1V4KAL5_PATFA</name>
<dbReference type="Proteomes" id="UP000190648">
    <property type="component" value="Unassembled WGS sequence"/>
</dbReference>
<keyword evidence="6 10" id="KW-0802">TPR repeat</keyword>
<gene>
    <name evidence="13" type="primary">KLC1</name>
    <name evidence="13" type="ORF">AV530_009879</name>
</gene>
<evidence type="ECO:0000256" key="7">
    <source>
        <dbReference type="ARBA" id="ARBA00023054"/>
    </source>
</evidence>
<dbReference type="PRINTS" id="PR00381">
    <property type="entry name" value="KINESINLIGHT"/>
</dbReference>
<keyword evidence="14" id="KW-1185">Reference proteome</keyword>
<dbReference type="InterPro" id="IPR019734">
    <property type="entry name" value="TPR_rpt"/>
</dbReference>
<feature type="compositionally biased region" description="Basic and acidic residues" evidence="12">
    <location>
        <begin position="379"/>
        <end position="400"/>
    </location>
</feature>
<evidence type="ECO:0000256" key="4">
    <source>
        <dbReference type="ARBA" id="ARBA00022701"/>
    </source>
</evidence>
<dbReference type="InterPro" id="IPR015792">
    <property type="entry name" value="Kinesin_light_repeat"/>
</dbReference>
<dbReference type="InterPro" id="IPR011990">
    <property type="entry name" value="TPR-like_helical_dom_sf"/>
</dbReference>
<dbReference type="GO" id="GO:0005874">
    <property type="term" value="C:microtubule"/>
    <property type="evidence" value="ECO:0007669"/>
    <property type="project" value="UniProtKB-KW"/>
</dbReference>
<dbReference type="GO" id="GO:0019894">
    <property type="term" value="F:kinesin binding"/>
    <property type="evidence" value="ECO:0007669"/>
    <property type="project" value="TreeGrafter"/>
</dbReference>
<evidence type="ECO:0000256" key="11">
    <source>
        <dbReference type="SAM" id="Coils"/>
    </source>
</evidence>
<dbReference type="PROSITE" id="PS01160">
    <property type="entry name" value="KINESIN_LIGHT"/>
    <property type="match status" value="1"/>
</dbReference>
<dbReference type="InterPro" id="IPR002151">
    <property type="entry name" value="Kinesin_light"/>
</dbReference>
<dbReference type="SUPFAM" id="SSF48452">
    <property type="entry name" value="TPR-like"/>
    <property type="match status" value="2"/>
</dbReference>
<dbReference type="FunFam" id="1.25.40.10:FF:000003">
    <property type="entry name" value="kinesin light chain isoform X1"/>
    <property type="match status" value="1"/>
</dbReference>
<dbReference type="SMART" id="SM00028">
    <property type="entry name" value="TPR"/>
    <property type="match status" value="5"/>
</dbReference>
<dbReference type="PROSITE" id="PS50005">
    <property type="entry name" value="TPR"/>
    <property type="match status" value="1"/>
</dbReference>
<reference evidence="13 14" key="1">
    <citation type="submission" date="2016-02" db="EMBL/GenBank/DDBJ databases">
        <title>Band-tailed pigeon sequencing and assembly.</title>
        <authorList>
            <person name="Soares A.E."/>
            <person name="Novak B.J."/>
            <person name="Rice E.S."/>
            <person name="O'Connell B."/>
            <person name="Chang D."/>
            <person name="Weber S."/>
            <person name="Shapiro B."/>
        </authorList>
    </citation>
    <scope>NUCLEOTIDE SEQUENCE [LARGE SCALE GENOMIC DNA]</scope>
    <source>
        <strain evidence="13">BTP2013</strain>
        <tissue evidence="13">Blood</tissue>
    </source>
</reference>
<dbReference type="PANTHER" id="PTHR45783:SF7">
    <property type="entry name" value="KINESIN LIGHT CHAIN 1"/>
    <property type="match status" value="1"/>
</dbReference>
<dbReference type="GO" id="GO:0097193">
    <property type="term" value="P:intrinsic apoptotic signaling pathway"/>
    <property type="evidence" value="ECO:0007669"/>
    <property type="project" value="InterPro"/>
</dbReference>
<comment type="caution">
    <text evidence="13">The sequence shown here is derived from an EMBL/GenBank/DDBJ whole genome shotgun (WGS) entry which is preliminary data.</text>
</comment>
<keyword evidence="3" id="KW-0963">Cytoplasm</keyword>
<comment type="subcellular location">
    <subcellularLocation>
        <location evidence="1">Cytoplasm</location>
        <location evidence="1">Cytoskeleton</location>
    </subcellularLocation>
</comment>
<dbReference type="Pfam" id="PF10231">
    <property type="entry name" value="COA8"/>
    <property type="match status" value="1"/>
</dbReference>
<dbReference type="GO" id="GO:0005871">
    <property type="term" value="C:kinesin complex"/>
    <property type="evidence" value="ECO:0007669"/>
    <property type="project" value="InterPro"/>
</dbReference>
<dbReference type="Pfam" id="PF13424">
    <property type="entry name" value="TPR_12"/>
    <property type="match status" value="2"/>
</dbReference>
<dbReference type="GO" id="GO:0007018">
    <property type="term" value="P:microtubule-based movement"/>
    <property type="evidence" value="ECO:0007669"/>
    <property type="project" value="TreeGrafter"/>
</dbReference>
<dbReference type="Gene3D" id="1.25.40.10">
    <property type="entry name" value="Tetratricopeptide repeat domain"/>
    <property type="match status" value="1"/>
</dbReference>
<accession>A0A1V4KAL5</accession>
<dbReference type="STRING" id="372326.A0A1V4KAL5"/>
<protein>
    <submittedName>
        <fullName evidence="13">Kinesin light chain 1 isoform A</fullName>
    </submittedName>
</protein>
<feature type="repeat" description="TPR" evidence="10">
    <location>
        <begin position="528"/>
        <end position="561"/>
    </location>
</feature>